<sequence>MSLHTTRIALTHALLAAFHPSLVTFRGVSLPLPAELHSRICADIHAIVTQHLLRSLQESLRSSLSSLCEDCKTYNSYVFGSCVVDWPCTRTGAKCFCTTAEFSTARNRVSDDCDYECSPSFMLPCRDCSQLPMYFINHVRDILSAYSSLDPKFPYAKFPLRNGNDVDSVLSTMLSTLGCEIKSSSVMDNRGIADEVVLVPRSTATDEQQTTLAHLRITLQLSPRPSSISLHVAHLRTVTYQQPVRLDTNAARCPRPKPLGLFVCLVLAAVVAFASTGIGQL</sequence>
<evidence type="ECO:0000313" key="3">
    <source>
        <dbReference type="Proteomes" id="UP000054217"/>
    </source>
</evidence>
<feature type="non-terminal residue" evidence="2">
    <location>
        <position position="281"/>
    </location>
</feature>
<proteinExistence type="predicted"/>
<reference evidence="3" key="2">
    <citation type="submission" date="2015-01" db="EMBL/GenBank/DDBJ databases">
        <title>Evolutionary Origins and Diversification of the Mycorrhizal Mutualists.</title>
        <authorList>
            <consortium name="DOE Joint Genome Institute"/>
            <consortium name="Mycorrhizal Genomics Consortium"/>
            <person name="Kohler A."/>
            <person name="Kuo A."/>
            <person name="Nagy L.G."/>
            <person name="Floudas D."/>
            <person name="Copeland A."/>
            <person name="Barry K.W."/>
            <person name="Cichocki N."/>
            <person name="Veneault-Fourrey C."/>
            <person name="LaButti K."/>
            <person name="Lindquist E.A."/>
            <person name="Lipzen A."/>
            <person name="Lundell T."/>
            <person name="Morin E."/>
            <person name="Murat C."/>
            <person name="Riley R."/>
            <person name="Ohm R."/>
            <person name="Sun H."/>
            <person name="Tunlid A."/>
            <person name="Henrissat B."/>
            <person name="Grigoriev I.V."/>
            <person name="Hibbett D.S."/>
            <person name="Martin F."/>
        </authorList>
    </citation>
    <scope>NUCLEOTIDE SEQUENCE [LARGE SCALE GENOMIC DNA]</scope>
    <source>
        <strain evidence="3">Marx 270</strain>
    </source>
</reference>
<dbReference type="EMBL" id="KN831961">
    <property type="protein sequence ID" value="KIO06896.1"/>
    <property type="molecule type" value="Genomic_DNA"/>
</dbReference>
<organism evidence="2 3">
    <name type="scientific">Pisolithus tinctorius Marx 270</name>
    <dbReference type="NCBI Taxonomy" id="870435"/>
    <lineage>
        <taxon>Eukaryota</taxon>
        <taxon>Fungi</taxon>
        <taxon>Dikarya</taxon>
        <taxon>Basidiomycota</taxon>
        <taxon>Agaricomycotina</taxon>
        <taxon>Agaricomycetes</taxon>
        <taxon>Agaricomycetidae</taxon>
        <taxon>Boletales</taxon>
        <taxon>Sclerodermatineae</taxon>
        <taxon>Pisolithaceae</taxon>
        <taxon>Pisolithus</taxon>
    </lineage>
</organism>
<evidence type="ECO:0000313" key="2">
    <source>
        <dbReference type="EMBL" id="KIO06896.1"/>
    </source>
</evidence>
<evidence type="ECO:0000256" key="1">
    <source>
        <dbReference type="SAM" id="Phobius"/>
    </source>
</evidence>
<keyword evidence="1" id="KW-0472">Membrane</keyword>
<protein>
    <submittedName>
        <fullName evidence="2">Uncharacterized protein</fullName>
    </submittedName>
</protein>
<keyword evidence="1" id="KW-0812">Transmembrane</keyword>
<feature type="transmembrane region" description="Helical" evidence="1">
    <location>
        <begin position="259"/>
        <end position="279"/>
    </location>
</feature>
<dbReference type="AlphaFoldDB" id="A0A0C3PF74"/>
<dbReference type="OrthoDB" id="3249986at2759"/>
<keyword evidence="3" id="KW-1185">Reference proteome</keyword>
<reference evidence="2 3" key="1">
    <citation type="submission" date="2014-04" db="EMBL/GenBank/DDBJ databases">
        <authorList>
            <consortium name="DOE Joint Genome Institute"/>
            <person name="Kuo A."/>
            <person name="Kohler A."/>
            <person name="Costa M.D."/>
            <person name="Nagy L.G."/>
            <person name="Floudas D."/>
            <person name="Copeland A."/>
            <person name="Barry K.W."/>
            <person name="Cichocki N."/>
            <person name="Veneault-Fourrey C."/>
            <person name="LaButti K."/>
            <person name="Lindquist E.A."/>
            <person name="Lipzen A."/>
            <person name="Lundell T."/>
            <person name="Morin E."/>
            <person name="Murat C."/>
            <person name="Sun H."/>
            <person name="Tunlid A."/>
            <person name="Henrissat B."/>
            <person name="Grigoriev I.V."/>
            <person name="Hibbett D.S."/>
            <person name="Martin F."/>
            <person name="Nordberg H.P."/>
            <person name="Cantor M.N."/>
            <person name="Hua S.X."/>
        </authorList>
    </citation>
    <scope>NUCLEOTIDE SEQUENCE [LARGE SCALE GENOMIC DNA]</scope>
    <source>
        <strain evidence="2 3">Marx 270</strain>
    </source>
</reference>
<dbReference type="Proteomes" id="UP000054217">
    <property type="component" value="Unassembled WGS sequence"/>
</dbReference>
<name>A0A0C3PF74_PISTI</name>
<dbReference type="HOGENOM" id="CLU_1070226_0_0_1"/>
<gene>
    <name evidence="2" type="ORF">M404DRAFT_998323</name>
</gene>
<accession>A0A0C3PF74</accession>
<dbReference type="InParanoid" id="A0A0C3PF74"/>
<keyword evidence="1" id="KW-1133">Transmembrane helix</keyword>